<keyword evidence="1" id="KW-0732">Signal</keyword>
<evidence type="ECO:0000256" key="1">
    <source>
        <dbReference type="SAM" id="SignalP"/>
    </source>
</evidence>
<dbReference type="InterPro" id="IPR032774">
    <property type="entry name" value="WG_beta_rep"/>
</dbReference>
<dbReference type="OrthoDB" id="210273at2"/>
<dbReference type="Pfam" id="PF14903">
    <property type="entry name" value="WG_beta_rep"/>
    <property type="match status" value="5"/>
</dbReference>
<dbReference type="PANTHER" id="PTHR37841">
    <property type="entry name" value="GLR2918 PROTEIN"/>
    <property type="match status" value="1"/>
</dbReference>
<evidence type="ECO:0000313" key="2">
    <source>
        <dbReference type="EMBL" id="BAL83180.1"/>
    </source>
</evidence>
<feature type="signal peptide" evidence="1">
    <location>
        <begin position="1"/>
        <end position="26"/>
    </location>
</feature>
<dbReference type="Proteomes" id="UP000007887">
    <property type="component" value="Chromosome"/>
</dbReference>
<reference evidence="2 3" key="1">
    <citation type="submission" date="2011-10" db="EMBL/GenBank/DDBJ databases">
        <title>Whole genome sequence of Selenomonas ruminantium subsp. lactilytica TAM6421.</title>
        <authorList>
            <person name="Oguchi A."/>
            <person name="Ankai A."/>
            <person name="Kaneko J."/>
            <person name="Yamada-Narita S."/>
            <person name="Fukui S."/>
            <person name="Takahashi M."/>
            <person name="Onodera T."/>
            <person name="Kojima S."/>
            <person name="Fushimi T."/>
            <person name="Abe N."/>
            <person name="Kamio Y."/>
            <person name="Yamazaki S."/>
            <person name="Fujita N."/>
        </authorList>
    </citation>
    <scope>NUCLEOTIDE SEQUENCE [LARGE SCALE GENOMIC DNA]</scope>
    <source>
        <strain evidence="3">NBRC 103574 / TAM6421</strain>
    </source>
</reference>
<accession>I0GQZ3</accession>
<dbReference type="EMBL" id="AP012292">
    <property type="protein sequence ID" value="BAL83180.1"/>
    <property type="molecule type" value="Genomic_DNA"/>
</dbReference>
<dbReference type="AlphaFoldDB" id="I0GQZ3"/>
<proteinExistence type="predicted"/>
<gene>
    <name evidence="2" type="ordered locus">SELR_14720</name>
</gene>
<dbReference type="eggNOG" id="COG5263">
    <property type="taxonomic scope" value="Bacteria"/>
</dbReference>
<evidence type="ECO:0008006" key="4">
    <source>
        <dbReference type="Google" id="ProtNLM"/>
    </source>
</evidence>
<name>I0GQZ3_SELRL</name>
<dbReference type="RefSeq" id="WP_014424615.1">
    <property type="nucleotide sequence ID" value="NC_017068.1"/>
</dbReference>
<dbReference type="SUPFAM" id="SSF69360">
    <property type="entry name" value="Cell wall binding repeat"/>
    <property type="match status" value="2"/>
</dbReference>
<dbReference type="PANTHER" id="PTHR37841:SF1">
    <property type="entry name" value="DUF3298 DOMAIN-CONTAINING PROTEIN"/>
    <property type="match status" value="1"/>
</dbReference>
<evidence type="ECO:0000313" key="3">
    <source>
        <dbReference type="Proteomes" id="UP000007887"/>
    </source>
</evidence>
<dbReference type="KEGG" id="sri:SELR_14720"/>
<organism evidence="2 3">
    <name type="scientific">Selenomonas ruminantium subsp. lactilytica (strain NBRC 103574 / TAM6421)</name>
    <dbReference type="NCBI Taxonomy" id="927704"/>
    <lineage>
        <taxon>Bacteria</taxon>
        <taxon>Bacillati</taxon>
        <taxon>Bacillota</taxon>
        <taxon>Negativicutes</taxon>
        <taxon>Selenomonadales</taxon>
        <taxon>Selenomonadaceae</taxon>
        <taxon>Selenomonas</taxon>
    </lineage>
</organism>
<protein>
    <recommendedName>
        <fullName evidence="4">WG containing repeat-containing protein</fullName>
    </recommendedName>
</protein>
<dbReference type="HOGENOM" id="CLU_030408_3_0_9"/>
<dbReference type="PATRIC" id="fig|927704.6.peg.1522"/>
<sequence length="441" mass="48243">MNVWKISLSVAVTACILVSGAGLLHAEPLAVVQEHNLCGVIDGTGNFRVPLGYERIVPWKNGGLIVKKGEFCGVLGQDGKEIVPIHYINILIPDHGKTYLVENDEAHWGAYSSEGKEILPVCYDEITAVAQGNDYFGVRKGIDWQFVRADGSPVSTEVFAYIGEFSEGMTVIKQQNKWGYANTRGEIVLSPQYEGAKNFSGDLAAVKSQGKWGFIDQQGIMKIQPQYSEVYAGFAEGLAAVQSPKGKGYIDKHGNLLLPRESRYLGQFKEGVAEIHEVKKKLDVWRTLAYGASVALGSIGLPPKNALKSNEKRGYIDRQGREVVPTTYDEVVPFSDGMALVRKDKKWGAVSRDGKMSIRPQYLAMRPFGEGVAAVRTDSSWQLIDKNGKLLRKLTADVTDAGVMSKGLLPVCLGGKWGYMNQEGEMVIAPNFAQAGSFVET</sequence>
<feature type="chain" id="PRO_5003627319" description="WG containing repeat-containing protein" evidence="1">
    <location>
        <begin position="27"/>
        <end position="441"/>
    </location>
</feature>